<organism evidence="2 3">
    <name type="scientific">Bonamia ostreae</name>
    <dbReference type="NCBI Taxonomy" id="126728"/>
    <lineage>
        <taxon>Eukaryota</taxon>
        <taxon>Sar</taxon>
        <taxon>Rhizaria</taxon>
        <taxon>Endomyxa</taxon>
        <taxon>Ascetosporea</taxon>
        <taxon>Haplosporida</taxon>
        <taxon>Bonamia</taxon>
    </lineage>
</organism>
<sequence>KKQPKDCEHKFEDYAICSAIVWDATVQIFKVIHKQTGTKFTMKAVRKSKKNMKYLINEIKVADKLKKLKWVCVLKHVFESNDYMFMMFENMDCSLADIKSECKIGADNIGHIFSNLIHAIYMVQKEDVIIVDLNEESIMFDKMGNLKLWGFGQAFYDKDDPILEKERMENVVYVAPEIKNDRVFDKVSDLYSLGKILCGFNLNLSSLEGKLMEEDYTKRIELLDLFEDETVLRWFKIHDKAKIVEFVENTMKDRLSNLLQDFYDEDFEINENALPSAANENLEKVIREWRDIPFELHLPKLFKESYSSKCKKPCCGCEEDLADYKLNCAIKTAKTYIVFEAEKGSEKFAVKAYLKTRENARKYVIETRIHLRAKHANILEPLHSFETNNCLFVVSELCVATARFLLLFKSNETRRKNRSIKRCLAKRAFRVDGLWDCGCVKVFVRKPSGSY</sequence>
<protein>
    <recommendedName>
        <fullName evidence="1">Protein kinase domain-containing protein</fullName>
    </recommendedName>
</protein>
<dbReference type="SUPFAM" id="SSF56112">
    <property type="entry name" value="Protein kinase-like (PK-like)"/>
    <property type="match status" value="2"/>
</dbReference>
<proteinExistence type="predicted"/>
<accession>A0ABV2AJG7</accession>
<reference evidence="2 3" key="1">
    <citation type="journal article" date="2024" name="BMC Biol.">
        <title>Comparative genomics of Ascetosporea gives new insight into the evolutionary basis for animal parasitism in Rhizaria.</title>
        <authorList>
            <person name="Hiltunen Thoren M."/>
            <person name="Onut-Brannstrom I."/>
            <person name="Alfjorden A."/>
            <person name="Peckova H."/>
            <person name="Swords F."/>
            <person name="Hooper C."/>
            <person name="Holzer A.S."/>
            <person name="Bass D."/>
            <person name="Burki F."/>
        </authorList>
    </citation>
    <scope>NUCLEOTIDE SEQUENCE [LARGE SCALE GENOMIC DNA]</scope>
    <source>
        <strain evidence="2">20-A016</strain>
    </source>
</reference>
<dbReference type="Gene3D" id="1.10.510.10">
    <property type="entry name" value="Transferase(Phosphotransferase) domain 1"/>
    <property type="match status" value="1"/>
</dbReference>
<dbReference type="InterPro" id="IPR000719">
    <property type="entry name" value="Prot_kinase_dom"/>
</dbReference>
<dbReference type="Gene3D" id="3.30.200.20">
    <property type="entry name" value="Phosphorylase Kinase, domain 1"/>
    <property type="match status" value="1"/>
</dbReference>
<dbReference type="Proteomes" id="UP001439008">
    <property type="component" value="Unassembled WGS sequence"/>
</dbReference>
<comment type="caution">
    <text evidence="2">The sequence shown here is derived from an EMBL/GenBank/DDBJ whole genome shotgun (WGS) entry which is preliminary data.</text>
</comment>
<dbReference type="Pfam" id="PF00069">
    <property type="entry name" value="Pkinase"/>
    <property type="match status" value="1"/>
</dbReference>
<feature type="domain" description="Protein kinase" evidence="1">
    <location>
        <begin position="14"/>
        <end position="290"/>
    </location>
</feature>
<dbReference type="InterPro" id="IPR011009">
    <property type="entry name" value="Kinase-like_dom_sf"/>
</dbReference>
<gene>
    <name evidence="2" type="ORF">MHBO_001404</name>
</gene>
<dbReference type="SMART" id="SM00220">
    <property type="entry name" value="S_TKc"/>
    <property type="match status" value="1"/>
</dbReference>
<name>A0ABV2AJG7_9EUKA</name>
<evidence type="ECO:0000259" key="1">
    <source>
        <dbReference type="PROSITE" id="PS50011"/>
    </source>
</evidence>
<dbReference type="PANTHER" id="PTHR24347">
    <property type="entry name" value="SERINE/THREONINE-PROTEIN KINASE"/>
    <property type="match status" value="1"/>
</dbReference>
<keyword evidence="3" id="KW-1185">Reference proteome</keyword>
<feature type="non-terminal residue" evidence="2">
    <location>
        <position position="1"/>
    </location>
</feature>
<evidence type="ECO:0000313" key="3">
    <source>
        <dbReference type="Proteomes" id="UP001439008"/>
    </source>
</evidence>
<dbReference type="EMBL" id="JBDODL010000337">
    <property type="protein sequence ID" value="MES1919604.1"/>
    <property type="molecule type" value="Genomic_DNA"/>
</dbReference>
<evidence type="ECO:0000313" key="2">
    <source>
        <dbReference type="EMBL" id="MES1919604.1"/>
    </source>
</evidence>
<dbReference type="PROSITE" id="PS50011">
    <property type="entry name" value="PROTEIN_KINASE_DOM"/>
    <property type="match status" value="1"/>
</dbReference>